<sequence>MGMKMKVEDGSRKKRDEVQSKDLPHLPSPATPTPVLLLLAVTGESATPVADPGHFFTICCSARSPNLTVTQLQSPQEAARAEVEASAGYSVTYAVPLRRHCAFRCPLLATLKSLAIIKDKRSCYGCFYAVVKSLGLLRGGYGPIDLEVGFEAVDGAVQWKIDGLEMACPTMSRVEFSPTVICKVCEVILRLLEAPKELSVIIHQPKDKNMLVDSFDEGGRQACDSGMTKVCFLSSVINLEFLI</sequence>
<feature type="region of interest" description="Disordered" evidence="1">
    <location>
        <begin position="1"/>
        <end position="29"/>
    </location>
</feature>
<protein>
    <submittedName>
        <fullName evidence="2">Uncharacterized protein</fullName>
    </submittedName>
</protein>
<dbReference type="EMBL" id="JAKOGI010000360">
    <property type="protein sequence ID" value="KAJ8436167.1"/>
    <property type="molecule type" value="Genomic_DNA"/>
</dbReference>
<gene>
    <name evidence="2" type="ORF">Cgig2_002738</name>
</gene>
<dbReference type="Proteomes" id="UP001153076">
    <property type="component" value="Unassembled WGS sequence"/>
</dbReference>
<accession>A0A9Q1QBM7</accession>
<organism evidence="2 3">
    <name type="scientific">Carnegiea gigantea</name>
    <dbReference type="NCBI Taxonomy" id="171969"/>
    <lineage>
        <taxon>Eukaryota</taxon>
        <taxon>Viridiplantae</taxon>
        <taxon>Streptophyta</taxon>
        <taxon>Embryophyta</taxon>
        <taxon>Tracheophyta</taxon>
        <taxon>Spermatophyta</taxon>
        <taxon>Magnoliopsida</taxon>
        <taxon>eudicotyledons</taxon>
        <taxon>Gunneridae</taxon>
        <taxon>Pentapetalae</taxon>
        <taxon>Caryophyllales</taxon>
        <taxon>Cactineae</taxon>
        <taxon>Cactaceae</taxon>
        <taxon>Cactoideae</taxon>
        <taxon>Echinocereeae</taxon>
        <taxon>Carnegiea</taxon>
    </lineage>
</organism>
<reference evidence="2" key="1">
    <citation type="submission" date="2022-04" db="EMBL/GenBank/DDBJ databases">
        <title>Carnegiea gigantea Genome sequencing and assembly v2.</title>
        <authorList>
            <person name="Copetti D."/>
            <person name="Sanderson M.J."/>
            <person name="Burquez A."/>
            <person name="Wojciechowski M.F."/>
        </authorList>
    </citation>
    <scope>NUCLEOTIDE SEQUENCE</scope>
    <source>
        <strain evidence="2">SGP5-SGP5p</strain>
        <tissue evidence="2">Aerial part</tissue>
    </source>
</reference>
<evidence type="ECO:0000256" key="1">
    <source>
        <dbReference type="SAM" id="MobiDB-lite"/>
    </source>
</evidence>
<name>A0A9Q1QBM7_9CARY</name>
<keyword evidence="3" id="KW-1185">Reference proteome</keyword>
<comment type="caution">
    <text evidence="2">The sequence shown here is derived from an EMBL/GenBank/DDBJ whole genome shotgun (WGS) entry which is preliminary data.</text>
</comment>
<dbReference type="AlphaFoldDB" id="A0A9Q1QBM7"/>
<feature type="compositionally biased region" description="Basic and acidic residues" evidence="1">
    <location>
        <begin position="1"/>
        <end position="24"/>
    </location>
</feature>
<evidence type="ECO:0000313" key="3">
    <source>
        <dbReference type="Proteomes" id="UP001153076"/>
    </source>
</evidence>
<evidence type="ECO:0000313" key="2">
    <source>
        <dbReference type="EMBL" id="KAJ8436167.1"/>
    </source>
</evidence>
<proteinExistence type="predicted"/>